<sequence length="113" mass="12212">MNLVSMATDPELKWITLWVRIRWAAVLVLLLSSLVMLLLPPAAVEDQCHTVLKGLSFLKSKLGAGSSGVSRYKGQTTGLSVTSKGLELLVLKGKASPGKRVPRWVQGNSWVAV</sequence>
<reference evidence="2" key="2">
    <citation type="submission" date="2017-12" db="EMBL/GenBank/DDBJ databases">
        <title>Genome sequence of the Bar-tailed Godwit (Limosa lapponica baueri).</title>
        <authorList>
            <person name="Lima N.C.B."/>
            <person name="Parody-Merino A.M."/>
            <person name="Battley P.F."/>
            <person name="Fidler A.E."/>
            <person name="Prosdocimi F."/>
        </authorList>
    </citation>
    <scope>NUCLEOTIDE SEQUENCE [LARGE SCALE GENOMIC DNA]</scope>
</reference>
<organism evidence="1 2">
    <name type="scientific">Limosa lapponica baueri</name>
    <dbReference type="NCBI Taxonomy" id="1758121"/>
    <lineage>
        <taxon>Eukaryota</taxon>
        <taxon>Metazoa</taxon>
        <taxon>Chordata</taxon>
        <taxon>Craniata</taxon>
        <taxon>Vertebrata</taxon>
        <taxon>Euteleostomi</taxon>
        <taxon>Archelosauria</taxon>
        <taxon>Archosauria</taxon>
        <taxon>Dinosauria</taxon>
        <taxon>Saurischia</taxon>
        <taxon>Theropoda</taxon>
        <taxon>Coelurosauria</taxon>
        <taxon>Aves</taxon>
        <taxon>Neognathae</taxon>
        <taxon>Neoaves</taxon>
        <taxon>Charadriiformes</taxon>
        <taxon>Scolopacidae</taxon>
        <taxon>Limosa</taxon>
    </lineage>
</organism>
<name>A0A2I0T3D3_LIMLA</name>
<protein>
    <submittedName>
        <fullName evidence="1">Adenosine monophosphate-protein transferase ficd</fullName>
    </submittedName>
</protein>
<dbReference type="Proteomes" id="UP000233556">
    <property type="component" value="Unassembled WGS sequence"/>
</dbReference>
<dbReference type="EMBL" id="KZ521284">
    <property type="protein sequence ID" value="PKU28301.1"/>
    <property type="molecule type" value="Genomic_DNA"/>
</dbReference>
<reference evidence="2" key="1">
    <citation type="submission" date="2017-11" db="EMBL/GenBank/DDBJ databases">
        <authorList>
            <person name="Lima N.C."/>
            <person name="Parody-Merino A.M."/>
            <person name="Battley P.F."/>
            <person name="Fidler A.E."/>
            <person name="Prosdocimi F."/>
        </authorList>
    </citation>
    <scope>NUCLEOTIDE SEQUENCE [LARGE SCALE GENOMIC DNA]</scope>
</reference>
<keyword evidence="2" id="KW-1185">Reference proteome</keyword>
<dbReference type="GO" id="GO:0016740">
    <property type="term" value="F:transferase activity"/>
    <property type="evidence" value="ECO:0007669"/>
    <property type="project" value="UniProtKB-KW"/>
</dbReference>
<evidence type="ECO:0000313" key="1">
    <source>
        <dbReference type="EMBL" id="PKU28301.1"/>
    </source>
</evidence>
<keyword evidence="1" id="KW-0808">Transferase</keyword>
<dbReference type="AlphaFoldDB" id="A0A2I0T3D3"/>
<accession>A0A2I0T3D3</accession>
<gene>
    <name evidence="1" type="ORF">llap_21395</name>
</gene>
<evidence type="ECO:0000313" key="2">
    <source>
        <dbReference type="Proteomes" id="UP000233556"/>
    </source>
</evidence>
<proteinExistence type="predicted"/>